<organism evidence="2 3">
    <name type="scientific">Celeribacter baekdonensis</name>
    <dbReference type="NCBI Taxonomy" id="875171"/>
    <lineage>
        <taxon>Bacteria</taxon>
        <taxon>Pseudomonadati</taxon>
        <taxon>Pseudomonadota</taxon>
        <taxon>Alphaproteobacteria</taxon>
        <taxon>Rhodobacterales</taxon>
        <taxon>Roseobacteraceae</taxon>
        <taxon>Celeribacter</taxon>
    </lineage>
</organism>
<dbReference type="AlphaFoldDB" id="A0A1G7MSC6"/>
<evidence type="ECO:0000313" key="3">
    <source>
        <dbReference type="Proteomes" id="UP000182284"/>
    </source>
</evidence>
<reference evidence="2 3" key="1">
    <citation type="submission" date="2016-10" db="EMBL/GenBank/DDBJ databases">
        <authorList>
            <person name="de Groot N.N."/>
        </authorList>
    </citation>
    <scope>NUCLEOTIDE SEQUENCE [LARGE SCALE GENOMIC DNA]</scope>
    <source>
        <strain evidence="2 3">DSM 27375</strain>
    </source>
</reference>
<protein>
    <submittedName>
        <fullName evidence="2">Hint domain-containing protein</fullName>
    </submittedName>
</protein>
<evidence type="ECO:0000259" key="1">
    <source>
        <dbReference type="Pfam" id="PF13403"/>
    </source>
</evidence>
<evidence type="ECO:0000313" key="2">
    <source>
        <dbReference type="EMBL" id="SDF64624.1"/>
    </source>
</evidence>
<dbReference type="Pfam" id="PF13403">
    <property type="entry name" value="Hint_2"/>
    <property type="match status" value="1"/>
</dbReference>
<dbReference type="Proteomes" id="UP000182284">
    <property type="component" value="Unassembled WGS sequence"/>
</dbReference>
<proteinExistence type="predicted"/>
<feature type="domain" description="Hedgehog/Intein (Hint)" evidence="1">
    <location>
        <begin position="181"/>
        <end position="282"/>
    </location>
</feature>
<dbReference type="InterPro" id="IPR028992">
    <property type="entry name" value="Hedgehog/Intein_dom"/>
</dbReference>
<dbReference type="EMBL" id="FNBL01000006">
    <property type="protein sequence ID" value="SDF64624.1"/>
    <property type="molecule type" value="Genomic_DNA"/>
</dbReference>
<dbReference type="OrthoDB" id="6305173at2"/>
<accession>A0A1G7MSC6</accession>
<name>A0A1G7MSC6_9RHOB</name>
<sequence>MAWLGAVATKCHPVYNSLGLQQGAARGPVSRRVLHSGSVILETAIPDQFRQPLDLVDYERHADVRRSFHMVMGPNGRLWVAVEQGRTLSVLSLDLSAWRKETPIRITYSWCCEANNAWVGAENLETGAITSKASAERPVPLHEDDLARILFAIDGPSLTSDVTCFAFSDHVEPIGYSEGIAANALVDTEHGPRPIETLTPGTLISTHSGGLSPLVALIETTLPNIGRMRLVRLRRPFQNLLQTLDVTPSCEILTEGVDTAYLFGVEDVSIKAMHIAPFLPVTTSSAGLVSKRYNLLLAEFQAYHVAGIRVMPLALNHDPHQSASTRLSHLNAIQIPKRCGHDPASLLRHEALALLSDRYL</sequence>
<gene>
    <name evidence="2" type="ORF">SAMN04488117_10628</name>
</gene>